<dbReference type="PANTHER" id="PTHR21028:SF2">
    <property type="entry name" value="CYTH DOMAIN-CONTAINING PROTEIN"/>
    <property type="match status" value="1"/>
</dbReference>
<evidence type="ECO:0000259" key="1">
    <source>
        <dbReference type="PROSITE" id="PS51707"/>
    </source>
</evidence>
<accession>A0A1U9NL39</accession>
<dbReference type="PROSITE" id="PS51707">
    <property type="entry name" value="CYTH"/>
    <property type="match status" value="1"/>
</dbReference>
<dbReference type="NCBIfam" id="TIGR00318">
    <property type="entry name" value="cyaB"/>
    <property type="match status" value="1"/>
</dbReference>
<dbReference type="PANTHER" id="PTHR21028">
    <property type="entry name" value="SI:CH211-156B7.4"/>
    <property type="match status" value="1"/>
</dbReference>
<name>A0A1U9NL39_9BACT</name>
<dbReference type="InterPro" id="IPR023577">
    <property type="entry name" value="CYTH_domain"/>
</dbReference>
<dbReference type="Gene3D" id="2.40.320.10">
    <property type="entry name" value="Hypothetical Protein Pfu-838710-001"/>
    <property type="match status" value="1"/>
</dbReference>
<dbReference type="Proteomes" id="UP000189674">
    <property type="component" value="Chromosome"/>
</dbReference>
<dbReference type="CDD" id="cd07890">
    <property type="entry name" value="CYTH-like_AC_IV-like"/>
    <property type="match status" value="1"/>
</dbReference>
<dbReference type="InterPro" id="IPR033469">
    <property type="entry name" value="CYTH-like_dom_sf"/>
</dbReference>
<dbReference type="OrthoDB" id="269802at2"/>
<organism evidence="2 3">
    <name type="scientific">Anaerohalosphaera lusitana</name>
    <dbReference type="NCBI Taxonomy" id="1936003"/>
    <lineage>
        <taxon>Bacteria</taxon>
        <taxon>Pseudomonadati</taxon>
        <taxon>Planctomycetota</taxon>
        <taxon>Phycisphaerae</taxon>
        <taxon>Sedimentisphaerales</taxon>
        <taxon>Anaerohalosphaeraceae</taxon>
        <taxon>Anaerohalosphaera</taxon>
    </lineage>
</organism>
<dbReference type="RefSeq" id="WP_146661176.1">
    <property type="nucleotide sequence ID" value="NZ_CP019791.1"/>
</dbReference>
<dbReference type="AlphaFoldDB" id="A0A1U9NL39"/>
<keyword evidence="3" id="KW-1185">Reference proteome</keyword>
<evidence type="ECO:0000313" key="3">
    <source>
        <dbReference type="Proteomes" id="UP000189674"/>
    </source>
</evidence>
<dbReference type="EMBL" id="CP019791">
    <property type="protein sequence ID" value="AQT68300.1"/>
    <property type="molecule type" value="Genomic_DNA"/>
</dbReference>
<feature type="domain" description="CYTH" evidence="1">
    <location>
        <begin position="2"/>
        <end position="171"/>
    </location>
</feature>
<dbReference type="STRING" id="1936003.STSP2_01458"/>
<dbReference type="InterPro" id="IPR008173">
    <property type="entry name" value="Adenylyl_cyclase_CyaB"/>
</dbReference>
<reference evidence="3" key="1">
    <citation type="submission" date="2017-02" db="EMBL/GenBank/DDBJ databases">
        <title>Comparative genomics and description of representatives of a novel lineage of planctomycetes thriving in anoxic sediments.</title>
        <authorList>
            <person name="Spring S."/>
            <person name="Bunk B."/>
            <person name="Sproer C."/>
        </authorList>
    </citation>
    <scope>NUCLEOTIDE SEQUENCE [LARGE SCALE GENOMIC DNA]</scope>
    <source>
        <strain evidence="3">ST-NAGAB-D1</strain>
    </source>
</reference>
<proteinExistence type="predicted"/>
<dbReference type="Pfam" id="PF01928">
    <property type="entry name" value="CYTH"/>
    <property type="match status" value="1"/>
</dbReference>
<evidence type="ECO:0000313" key="2">
    <source>
        <dbReference type="EMBL" id="AQT68300.1"/>
    </source>
</evidence>
<dbReference type="KEGG" id="alus:STSP2_01458"/>
<gene>
    <name evidence="2" type="ORF">STSP2_01458</name>
</gene>
<protein>
    <submittedName>
        <fullName evidence="2">Putative adenylyl cyclase CyaB</fullName>
    </submittedName>
</protein>
<sequence length="194" mass="21593">MNMEIEAKIKVAELASFAEKLKDAGAAFKQAERHHDSYFIDKGDGLSKSDRGLRLRQLDADGERSVFLTYKGPRQGGPFKSREELEVRVDDFETMSAMLVSLGFEKTLEFEKKRRVWLLDGCEVCLDELPVLGSFVEIEGPEEKAISGVLAKMGLAEKEHISEGYSRIMADALKDAGRQSKSVLFGEAGEERGI</sequence>
<dbReference type="SUPFAM" id="SSF55154">
    <property type="entry name" value="CYTH-like phosphatases"/>
    <property type="match status" value="1"/>
</dbReference>
<dbReference type="SMART" id="SM01118">
    <property type="entry name" value="CYTH"/>
    <property type="match status" value="1"/>
</dbReference>